<proteinExistence type="predicted"/>
<dbReference type="AlphaFoldDB" id="A0A0L0FQM1"/>
<dbReference type="Proteomes" id="UP000054560">
    <property type="component" value="Unassembled WGS sequence"/>
</dbReference>
<dbReference type="EMBL" id="KQ242373">
    <property type="protein sequence ID" value="KNC79060.1"/>
    <property type="molecule type" value="Genomic_DNA"/>
</dbReference>
<keyword evidence="2" id="KW-1185">Reference proteome</keyword>
<name>A0A0L0FQM1_9EUKA</name>
<gene>
    <name evidence="1" type="ORF">SARC_08536</name>
</gene>
<organism evidence="1 2">
    <name type="scientific">Sphaeroforma arctica JP610</name>
    <dbReference type="NCBI Taxonomy" id="667725"/>
    <lineage>
        <taxon>Eukaryota</taxon>
        <taxon>Ichthyosporea</taxon>
        <taxon>Ichthyophonida</taxon>
        <taxon>Sphaeroforma</taxon>
    </lineage>
</organism>
<protein>
    <submittedName>
        <fullName evidence="1">Uncharacterized protein</fullName>
    </submittedName>
</protein>
<feature type="non-terminal residue" evidence="1">
    <location>
        <position position="1"/>
    </location>
</feature>
<reference evidence="1 2" key="1">
    <citation type="submission" date="2011-02" db="EMBL/GenBank/DDBJ databases">
        <title>The Genome Sequence of Sphaeroforma arctica JP610.</title>
        <authorList>
            <consortium name="The Broad Institute Genome Sequencing Platform"/>
            <person name="Russ C."/>
            <person name="Cuomo C."/>
            <person name="Young S.K."/>
            <person name="Zeng Q."/>
            <person name="Gargeya S."/>
            <person name="Alvarado L."/>
            <person name="Berlin A."/>
            <person name="Chapman S.B."/>
            <person name="Chen Z."/>
            <person name="Freedman E."/>
            <person name="Gellesch M."/>
            <person name="Goldberg J."/>
            <person name="Griggs A."/>
            <person name="Gujja S."/>
            <person name="Heilman E."/>
            <person name="Heiman D."/>
            <person name="Howarth C."/>
            <person name="Mehta T."/>
            <person name="Neiman D."/>
            <person name="Pearson M."/>
            <person name="Roberts A."/>
            <person name="Saif S."/>
            <person name="Shea T."/>
            <person name="Shenoy N."/>
            <person name="Sisk P."/>
            <person name="Stolte C."/>
            <person name="Sykes S."/>
            <person name="White J."/>
            <person name="Yandava C."/>
            <person name="Burger G."/>
            <person name="Gray M.W."/>
            <person name="Holland P.W.H."/>
            <person name="King N."/>
            <person name="Lang F.B.F."/>
            <person name="Roger A.J."/>
            <person name="Ruiz-Trillo I."/>
            <person name="Haas B."/>
            <person name="Nusbaum C."/>
            <person name="Birren B."/>
        </authorList>
    </citation>
    <scope>NUCLEOTIDE SEQUENCE [LARGE SCALE GENOMIC DNA]</scope>
    <source>
        <strain evidence="1 2">JP610</strain>
    </source>
</reference>
<evidence type="ECO:0000313" key="2">
    <source>
        <dbReference type="Proteomes" id="UP000054560"/>
    </source>
</evidence>
<evidence type="ECO:0000313" key="1">
    <source>
        <dbReference type="EMBL" id="KNC79060.1"/>
    </source>
</evidence>
<sequence>GCTPFYGGSTVYVRQVTGALDFDGTYTDNHVYFNHGQGGVLHLEYVAAPASTIKGTFRNNSATEAGAVSIAVQESDTTVTIDGLFEDNSAIDPFGFCGTRGGALSIRRVGDNSIMTITGDSCMV</sequence>
<dbReference type="GeneID" id="25909040"/>
<dbReference type="RefSeq" id="XP_014152962.1">
    <property type="nucleotide sequence ID" value="XM_014297487.1"/>
</dbReference>
<accession>A0A0L0FQM1</accession>